<evidence type="ECO:0000313" key="3">
    <source>
        <dbReference type="EMBL" id="ACY19330.1"/>
    </source>
</evidence>
<dbReference type="InterPro" id="IPR052705">
    <property type="entry name" value="Gliding_Motility_GTPase"/>
</dbReference>
<protein>
    <submittedName>
        <fullName evidence="3">MglA protein</fullName>
    </submittedName>
</protein>
<dbReference type="GO" id="GO:0003924">
    <property type="term" value="F:GTPase activity"/>
    <property type="evidence" value="ECO:0007669"/>
    <property type="project" value="InterPro"/>
</dbReference>
<keyword evidence="4" id="KW-1185">Reference proteome</keyword>
<keyword evidence="2" id="KW-0342">GTP-binding</keyword>
<dbReference type="SUPFAM" id="SSF52540">
    <property type="entry name" value="P-loop containing nucleoside triphosphate hydrolases"/>
    <property type="match status" value="1"/>
</dbReference>
<organism evidence="3 4">
    <name type="scientific">Haliangium ochraceum (strain DSM 14365 / JCM 11303 / SMP-2)</name>
    <dbReference type="NCBI Taxonomy" id="502025"/>
    <lineage>
        <taxon>Bacteria</taxon>
        <taxon>Pseudomonadati</taxon>
        <taxon>Myxococcota</taxon>
        <taxon>Polyangia</taxon>
        <taxon>Haliangiales</taxon>
        <taxon>Kofleriaceae</taxon>
        <taxon>Haliangium</taxon>
    </lineage>
</organism>
<evidence type="ECO:0000313" key="4">
    <source>
        <dbReference type="Proteomes" id="UP000001880"/>
    </source>
</evidence>
<dbReference type="InterPro" id="IPR027417">
    <property type="entry name" value="P-loop_NTPase"/>
</dbReference>
<dbReference type="InterPro" id="IPR006689">
    <property type="entry name" value="Small_GTPase_ARF/SAR"/>
</dbReference>
<name>D0LUK7_HALO1</name>
<sequence length="195" mass="21784">MSFINYSSREINCKIVYYGPGLCGKTTNLQYIYTKTNPEAKGKMISLATETERTLFFDFLPLSLGEIRGFKTRFHLYTVPGQVFYDASRKLILKGVDGVVFVADSQIERMEANIESLDNLRTNLAEQGYDLDKIPYIMQFNKRDLPNSSPIAELQEALNPTGVMSFEAVATTGVGVFDTLKAVAKLVLTELKRGG</sequence>
<dbReference type="AlphaFoldDB" id="D0LUK7"/>
<dbReference type="OrthoDB" id="9779858at2"/>
<dbReference type="EMBL" id="CP001804">
    <property type="protein sequence ID" value="ACY19330.1"/>
    <property type="molecule type" value="Genomic_DNA"/>
</dbReference>
<dbReference type="GO" id="GO:0005525">
    <property type="term" value="F:GTP binding"/>
    <property type="evidence" value="ECO:0007669"/>
    <property type="project" value="UniProtKB-KW"/>
</dbReference>
<dbReference type="Pfam" id="PF00025">
    <property type="entry name" value="Arf"/>
    <property type="match status" value="1"/>
</dbReference>
<dbReference type="STRING" id="502025.Hoch_6866"/>
<reference evidence="3 4" key="1">
    <citation type="journal article" date="2010" name="Stand. Genomic Sci.">
        <title>Complete genome sequence of Haliangium ochraceum type strain (SMP-2).</title>
        <authorList>
            <consortium name="US DOE Joint Genome Institute (JGI-PGF)"/>
            <person name="Ivanova N."/>
            <person name="Daum C."/>
            <person name="Lang E."/>
            <person name="Abt B."/>
            <person name="Kopitz M."/>
            <person name="Saunders E."/>
            <person name="Lapidus A."/>
            <person name="Lucas S."/>
            <person name="Glavina Del Rio T."/>
            <person name="Nolan M."/>
            <person name="Tice H."/>
            <person name="Copeland A."/>
            <person name="Cheng J.F."/>
            <person name="Chen F."/>
            <person name="Bruce D."/>
            <person name="Goodwin L."/>
            <person name="Pitluck S."/>
            <person name="Mavromatis K."/>
            <person name="Pati A."/>
            <person name="Mikhailova N."/>
            <person name="Chen A."/>
            <person name="Palaniappan K."/>
            <person name="Land M."/>
            <person name="Hauser L."/>
            <person name="Chang Y.J."/>
            <person name="Jeffries C.D."/>
            <person name="Detter J.C."/>
            <person name="Brettin T."/>
            <person name="Rohde M."/>
            <person name="Goker M."/>
            <person name="Bristow J."/>
            <person name="Markowitz V."/>
            <person name="Eisen J.A."/>
            <person name="Hugenholtz P."/>
            <person name="Kyrpides N.C."/>
            <person name="Klenk H.P."/>
        </authorList>
    </citation>
    <scope>NUCLEOTIDE SEQUENCE [LARGE SCALE GENOMIC DNA]</scope>
    <source>
        <strain evidence="4">DSM 14365 / CIP 107738 / JCM 11303 / AJ 13395 / SMP-2</strain>
    </source>
</reference>
<keyword evidence="1" id="KW-0547">Nucleotide-binding</keyword>
<dbReference type="Proteomes" id="UP000001880">
    <property type="component" value="Chromosome"/>
</dbReference>
<dbReference type="Gene3D" id="3.40.50.300">
    <property type="entry name" value="P-loop containing nucleotide triphosphate hydrolases"/>
    <property type="match status" value="1"/>
</dbReference>
<evidence type="ECO:0000256" key="2">
    <source>
        <dbReference type="ARBA" id="ARBA00023134"/>
    </source>
</evidence>
<dbReference type="PANTHER" id="PTHR42708">
    <property type="entry name" value="ATP/GTP-BINDING PROTEIN-RELATED"/>
    <property type="match status" value="1"/>
</dbReference>
<dbReference type="PANTHER" id="PTHR42708:SF1">
    <property type="entry name" value="GLIDING MOTILITY PROTEIN MGLA"/>
    <property type="match status" value="1"/>
</dbReference>
<gene>
    <name evidence="3" type="ordered locus">Hoch_6866</name>
</gene>
<accession>D0LUK7</accession>
<evidence type="ECO:0000256" key="1">
    <source>
        <dbReference type="ARBA" id="ARBA00022741"/>
    </source>
</evidence>
<dbReference type="eggNOG" id="COG1100">
    <property type="taxonomic scope" value="Bacteria"/>
</dbReference>
<dbReference type="CDD" id="cd00882">
    <property type="entry name" value="Ras_like_GTPase"/>
    <property type="match status" value="1"/>
</dbReference>
<dbReference type="KEGG" id="hoh:Hoch_6866"/>
<proteinExistence type="predicted"/>
<dbReference type="HOGENOM" id="CLU_077110_0_0_7"/>
<dbReference type="RefSeq" id="WP_012831922.1">
    <property type="nucleotide sequence ID" value="NC_013440.1"/>
</dbReference>